<sequence length="299" mass="33086">MNGKTVQMHYANTVWSIDESCLVCCCSTEESSPCPLWPSCDTLRPHWEDKMSTLGKLQPVCLQIKPEYLGDWGCEELSPFELAEAWLGSVLRDNADIVRVRIRVDSGEVVWLEYQSLSELLSSNPKLRPEVNAGVLSALLDKLFTTPASDSAKAFLTRDILERFDNTTSALLNLARLCESAEDKDTGETCESIDLSCLTVYRTKLDLNLPAGLEINAPGESGRVMRLPALPVSRLQSSNKDMVSSTPKQAKREPLIPTKRPKTTNLGSPPANSPPPARSKSTPKSPKRKLQRTRNTQSK</sequence>
<evidence type="ECO:0000256" key="1">
    <source>
        <dbReference type="SAM" id="MobiDB-lite"/>
    </source>
</evidence>
<dbReference type="Proteomes" id="UP000272942">
    <property type="component" value="Unassembled WGS sequence"/>
</dbReference>
<accession>A0A3P8I2X6</accession>
<evidence type="ECO:0000313" key="4">
    <source>
        <dbReference type="Proteomes" id="UP000272942"/>
    </source>
</evidence>
<reference evidence="3 4" key="1">
    <citation type="submission" date="2018-11" db="EMBL/GenBank/DDBJ databases">
        <authorList>
            <consortium name="Pathogen Informatics"/>
        </authorList>
    </citation>
    <scope>NUCLEOTIDE SEQUENCE [LARGE SCALE GENOMIC DNA]</scope>
    <source>
        <strain evidence="3 4">Egypt</strain>
    </source>
</reference>
<dbReference type="AlphaFoldDB" id="A0A3P8I2X6"/>
<name>A0A3P8I2X6_9TREM</name>
<feature type="region of interest" description="Disordered" evidence="1">
    <location>
        <begin position="231"/>
        <end position="299"/>
    </location>
</feature>
<proteinExistence type="predicted"/>
<dbReference type="InterPro" id="IPR019535">
    <property type="entry name" value="ICE2_C"/>
</dbReference>
<evidence type="ECO:0000313" key="3">
    <source>
        <dbReference type="EMBL" id="VDP88774.1"/>
    </source>
</evidence>
<protein>
    <recommendedName>
        <fullName evidence="2">Little elongation complex subunit 2 C-terminal domain-containing protein</fullName>
    </recommendedName>
</protein>
<feature type="domain" description="Little elongation complex subunit 2 C-terminal" evidence="2">
    <location>
        <begin position="56"/>
        <end position="143"/>
    </location>
</feature>
<dbReference type="EMBL" id="UZAN01051234">
    <property type="protein sequence ID" value="VDP88774.1"/>
    <property type="molecule type" value="Genomic_DNA"/>
</dbReference>
<feature type="compositionally biased region" description="Polar residues" evidence="1">
    <location>
        <begin position="234"/>
        <end position="248"/>
    </location>
</feature>
<dbReference type="Pfam" id="PF10505">
    <property type="entry name" value="NARG2_C"/>
    <property type="match status" value="1"/>
</dbReference>
<dbReference type="OrthoDB" id="6286450at2759"/>
<evidence type="ECO:0000259" key="2">
    <source>
        <dbReference type="Pfam" id="PF10505"/>
    </source>
</evidence>
<gene>
    <name evidence="3" type="ORF">ECPE_LOCUS11647</name>
</gene>
<dbReference type="GO" id="GO:0008023">
    <property type="term" value="C:transcription elongation factor complex"/>
    <property type="evidence" value="ECO:0007669"/>
    <property type="project" value="InterPro"/>
</dbReference>
<organism evidence="3 4">
    <name type="scientific">Echinostoma caproni</name>
    <dbReference type="NCBI Taxonomy" id="27848"/>
    <lineage>
        <taxon>Eukaryota</taxon>
        <taxon>Metazoa</taxon>
        <taxon>Spiralia</taxon>
        <taxon>Lophotrochozoa</taxon>
        <taxon>Platyhelminthes</taxon>
        <taxon>Trematoda</taxon>
        <taxon>Digenea</taxon>
        <taxon>Plagiorchiida</taxon>
        <taxon>Echinostomata</taxon>
        <taxon>Echinostomatoidea</taxon>
        <taxon>Echinostomatidae</taxon>
        <taxon>Echinostoma</taxon>
    </lineage>
</organism>
<keyword evidence="4" id="KW-1185">Reference proteome</keyword>